<name>A0ABS3DS05_9BACI</name>
<protein>
    <recommendedName>
        <fullName evidence="4">Lipoprotein</fullName>
    </recommendedName>
</protein>
<evidence type="ECO:0008006" key="4">
    <source>
        <dbReference type="Google" id="ProtNLM"/>
    </source>
</evidence>
<feature type="signal peptide" evidence="1">
    <location>
        <begin position="1"/>
        <end position="21"/>
    </location>
</feature>
<evidence type="ECO:0000256" key="1">
    <source>
        <dbReference type="SAM" id="SignalP"/>
    </source>
</evidence>
<dbReference type="Proteomes" id="UP000663970">
    <property type="component" value="Unassembled WGS sequence"/>
</dbReference>
<proteinExistence type="predicted"/>
<accession>A0ABS3DS05</accession>
<keyword evidence="1" id="KW-0732">Signal</keyword>
<feature type="chain" id="PRO_5046897231" description="Lipoprotein" evidence="1">
    <location>
        <begin position="22"/>
        <end position="211"/>
    </location>
</feature>
<organism evidence="2 3">
    <name type="scientific">Halobacillus kuroshimensis</name>
    <dbReference type="NCBI Taxonomy" id="302481"/>
    <lineage>
        <taxon>Bacteria</taxon>
        <taxon>Bacillati</taxon>
        <taxon>Bacillota</taxon>
        <taxon>Bacilli</taxon>
        <taxon>Bacillales</taxon>
        <taxon>Bacillaceae</taxon>
        <taxon>Halobacillus</taxon>
    </lineage>
</organism>
<dbReference type="RefSeq" id="WP_206932206.1">
    <property type="nucleotide sequence ID" value="NZ_JAEKJY010000001.1"/>
</dbReference>
<gene>
    <name evidence="2" type="ORF">JF544_02440</name>
</gene>
<dbReference type="PROSITE" id="PS51257">
    <property type="entry name" value="PROKAR_LIPOPROTEIN"/>
    <property type="match status" value="1"/>
</dbReference>
<comment type="caution">
    <text evidence="2">The sequence shown here is derived from an EMBL/GenBank/DDBJ whole genome shotgun (WGS) entry which is preliminary data.</text>
</comment>
<keyword evidence="3" id="KW-1185">Reference proteome</keyword>
<reference evidence="2 3" key="1">
    <citation type="submission" date="2020-12" db="EMBL/GenBank/DDBJ databases">
        <title>Oil enriched cultivation method for isolating marine PHA-producing bacteria.</title>
        <authorList>
            <person name="Zheng W."/>
            <person name="Yu S."/>
            <person name="Huang Y."/>
        </authorList>
    </citation>
    <scope>NUCLEOTIDE SEQUENCE [LARGE SCALE GENOMIC DNA]</scope>
    <source>
        <strain evidence="2 3">SY-2-6</strain>
    </source>
</reference>
<evidence type="ECO:0000313" key="2">
    <source>
        <dbReference type="EMBL" id="MBN8234082.1"/>
    </source>
</evidence>
<dbReference type="EMBL" id="JAEKJY010000001">
    <property type="protein sequence ID" value="MBN8234082.1"/>
    <property type="molecule type" value="Genomic_DNA"/>
</dbReference>
<sequence length="211" mass="23146">MKKLGIFMMLGLMLAACSNEAAEQDQGMTSKDTLKIKPAELSEREETIISHLGNGFESFFTMDGKIPEGEGLKTTVLVIEDGSEPEERLSSFSGEEGEETYKKDLLSFHMGEMEEQTNVSIGTSGTLAGGTVQVPEALTGYAFTGINQAFKMKKGVSYYPAFMIAAKGDILRDPGIEDARQIPDAVKEADYAVVFQLEWTEDETYHQSVTE</sequence>
<evidence type="ECO:0000313" key="3">
    <source>
        <dbReference type="Proteomes" id="UP000663970"/>
    </source>
</evidence>